<reference evidence="3 4" key="1">
    <citation type="submission" date="2018-06" db="EMBL/GenBank/DDBJ databases">
        <authorList>
            <consortium name="Pathogen Informatics"/>
            <person name="Doyle S."/>
        </authorList>
    </citation>
    <scope>NUCLEOTIDE SEQUENCE [LARGE SCALE GENOMIC DNA]</scope>
    <source>
        <strain evidence="3 4">NCTC8849</strain>
    </source>
</reference>
<gene>
    <name evidence="3" type="primary">speA_1</name>
    <name evidence="3" type="ORF">NCTC8849_05309</name>
</gene>
<dbReference type="GO" id="GO:0008295">
    <property type="term" value="P:spermidine biosynthetic process"/>
    <property type="evidence" value="ECO:0007669"/>
    <property type="project" value="InterPro"/>
</dbReference>
<dbReference type="Proteomes" id="UP000254799">
    <property type="component" value="Unassembled WGS sequence"/>
</dbReference>
<evidence type="ECO:0000313" key="3">
    <source>
        <dbReference type="EMBL" id="STT56649.1"/>
    </source>
</evidence>
<keyword evidence="3" id="KW-0456">Lyase</keyword>
<dbReference type="GO" id="GO:0006527">
    <property type="term" value="P:L-arginine catabolic process"/>
    <property type="evidence" value="ECO:0007669"/>
    <property type="project" value="InterPro"/>
</dbReference>
<dbReference type="GO" id="GO:0008792">
    <property type="term" value="F:arginine decarboxylase activity"/>
    <property type="evidence" value="ECO:0007669"/>
    <property type="project" value="UniProtKB-EC"/>
</dbReference>
<dbReference type="Gene3D" id="2.40.37.10">
    <property type="entry name" value="Lyase, Ornithine Decarboxylase, Chain A, domain 1"/>
    <property type="match status" value="1"/>
</dbReference>
<dbReference type="InterPro" id="IPR002985">
    <property type="entry name" value="Arg_decrbxlase"/>
</dbReference>
<evidence type="ECO:0000256" key="1">
    <source>
        <dbReference type="ARBA" id="ARBA00001933"/>
    </source>
</evidence>
<dbReference type="PANTHER" id="PTHR43295">
    <property type="entry name" value="ARGININE DECARBOXYLASE"/>
    <property type="match status" value="1"/>
</dbReference>
<comment type="cofactor">
    <cofactor evidence="1">
        <name>pyridoxal 5'-phosphate</name>
        <dbReference type="ChEBI" id="CHEBI:597326"/>
    </cofactor>
</comment>
<sequence>MADKIYVNFSLFQSMPDAWGIDQLFPVMPLEGLNKSPERRAVLLDITCDSDGAIDHYVDGDGIATTMPMPEYDPENPPMLGFFMVGAYQEILGNMHNLFGDTEAVDVFVFPDGSVEVELSDEGDTVADMLQYVQLDPNTLLTQFPRSGEKIPVWTMRCSSSSSRSSRRDCTAILIWKTSSR</sequence>
<dbReference type="InterPro" id="IPR009006">
    <property type="entry name" value="Ala_racemase/Decarboxylase_C"/>
</dbReference>
<name>A0A377WQ31_KLEPN</name>
<keyword evidence="2" id="KW-0663">Pyridoxal phosphate</keyword>
<dbReference type="GO" id="GO:0033388">
    <property type="term" value="P:putrescine biosynthetic process from arginine"/>
    <property type="evidence" value="ECO:0007669"/>
    <property type="project" value="TreeGrafter"/>
</dbReference>
<evidence type="ECO:0000313" key="4">
    <source>
        <dbReference type="Proteomes" id="UP000254799"/>
    </source>
</evidence>
<evidence type="ECO:0000256" key="2">
    <source>
        <dbReference type="ARBA" id="ARBA00022898"/>
    </source>
</evidence>
<organism evidence="3 4">
    <name type="scientific">Klebsiella pneumoniae</name>
    <dbReference type="NCBI Taxonomy" id="573"/>
    <lineage>
        <taxon>Bacteria</taxon>
        <taxon>Pseudomonadati</taxon>
        <taxon>Pseudomonadota</taxon>
        <taxon>Gammaproteobacteria</taxon>
        <taxon>Enterobacterales</taxon>
        <taxon>Enterobacteriaceae</taxon>
        <taxon>Klebsiella/Raoultella group</taxon>
        <taxon>Klebsiella</taxon>
        <taxon>Klebsiella pneumoniae complex</taxon>
    </lineage>
</organism>
<proteinExistence type="predicted"/>
<dbReference type="PANTHER" id="PTHR43295:SF9">
    <property type="entry name" value="BIOSYNTHETIC ARGININE DECARBOXYLASE"/>
    <property type="match status" value="1"/>
</dbReference>
<protein>
    <submittedName>
        <fullName evidence="3">Arginine decarboxylase</fullName>
        <ecNumber evidence="3">4.1.1.19</ecNumber>
    </submittedName>
</protein>
<dbReference type="EC" id="4.1.1.19" evidence="3"/>
<dbReference type="EMBL" id="UGLC01000002">
    <property type="protein sequence ID" value="STT56649.1"/>
    <property type="molecule type" value="Genomic_DNA"/>
</dbReference>
<dbReference type="PRINTS" id="PR01180">
    <property type="entry name" value="ARGDCRBXLASE"/>
</dbReference>
<dbReference type="AlphaFoldDB" id="A0A377WQ31"/>
<dbReference type="FunFam" id="2.40.37.10:FF:000001">
    <property type="entry name" value="Biosynthetic arginine decarboxylase"/>
    <property type="match status" value="1"/>
</dbReference>
<dbReference type="SUPFAM" id="SSF50621">
    <property type="entry name" value="Alanine racemase C-terminal domain-like"/>
    <property type="match status" value="1"/>
</dbReference>
<accession>A0A377WQ31</accession>